<dbReference type="Proteomes" id="UP000001661">
    <property type="component" value="Chromosome"/>
</dbReference>
<gene>
    <name evidence="2" type="ordered locus">Acear_1283</name>
</gene>
<protein>
    <recommendedName>
        <fullName evidence="1">DUF1540 domain-containing protein</fullName>
    </recommendedName>
</protein>
<dbReference type="Pfam" id="PF07561">
    <property type="entry name" value="DUF1540"/>
    <property type="match status" value="1"/>
</dbReference>
<dbReference type="OrthoDB" id="1681234at2"/>
<evidence type="ECO:0000313" key="2">
    <source>
        <dbReference type="EMBL" id="ADL12796.1"/>
    </source>
</evidence>
<reference evidence="2 3" key="1">
    <citation type="journal article" date="2010" name="Stand. Genomic Sci.">
        <title>Complete genome sequence of Acetohalobium arabaticum type strain (Z-7288).</title>
        <authorList>
            <person name="Sikorski J."/>
            <person name="Lapidus A."/>
            <person name="Chertkov O."/>
            <person name="Lucas S."/>
            <person name="Copeland A."/>
            <person name="Glavina Del Rio T."/>
            <person name="Nolan M."/>
            <person name="Tice H."/>
            <person name="Cheng J.F."/>
            <person name="Han C."/>
            <person name="Brambilla E."/>
            <person name="Pitluck S."/>
            <person name="Liolios K."/>
            <person name="Ivanova N."/>
            <person name="Mavromatis K."/>
            <person name="Mikhailova N."/>
            <person name="Pati A."/>
            <person name="Bruce D."/>
            <person name="Detter C."/>
            <person name="Tapia R."/>
            <person name="Goodwin L."/>
            <person name="Chen A."/>
            <person name="Palaniappan K."/>
            <person name="Land M."/>
            <person name="Hauser L."/>
            <person name="Chang Y.J."/>
            <person name="Jeffries C.D."/>
            <person name="Rohde M."/>
            <person name="Goker M."/>
            <person name="Spring S."/>
            <person name="Woyke T."/>
            <person name="Bristow J."/>
            <person name="Eisen J.A."/>
            <person name="Markowitz V."/>
            <person name="Hugenholtz P."/>
            <person name="Kyrpides N.C."/>
            <person name="Klenk H.P."/>
        </authorList>
    </citation>
    <scope>NUCLEOTIDE SEQUENCE [LARGE SCALE GENOMIC DNA]</scope>
    <source>
        <strain evidence="3">ATCC 49924 / DSM 5501 / Z-7288</strain>
    </source>
</reference>
<dbReference type="RefSeq" id="WP_013278242.1">
    <property type="nucleotide sequence ID" value="NC_014378.1"/>
</dbReference>
<organism evidence="2 3">
    <name type="scientific">Acetohalobium arabaticum (strain ATCC 49924 / DSM 5501 / Z-7288)</name>
    <dbReference type="NCBI Taxonomy" id="574087"/>
    <lineage>
        <taxon>Bacteria</taxon>
        <taxon>Bacillati</taxon>
        <taxon>Bacillota</taxon>
        <taxon>Clostridia</taxon>
        <taxon>Halanaerobiales</taxon>
        <taxon>Halobacteroidaceae</taxon>
        <taxon>Acetohalobium</taxon>
    </lineage>
</organism>
<feature type="domain" description="DUF1540" evidence="1">
    <location>
        <begin position="8"/>
        <end position="65"/>
    </location>
</feature>
<dbReference type="InterPro" id="IPR011437">
    <property type="entry name" value="DUF1540"/>
</dbReference>
<evidence type="ECO:0000313" key="3">
    <source>
        <dbReference type="Proteomes" id="UP000001661"/>
    </source>
</evidence>
<evidence type="ECO:0000259" key="1">
    <source>
        <dbReference type="Pfam" id="PF07561"/>
    </source>
</evidence>
<keyword evidence="3" id="KW-1185">Reference proteome</keyword>
<dbReference type="KEGG" id="aar:Acear_1283"/>
<dbReference type="HOGENOM" id="CLU_175500_1_0_9"/>
<sequence>MSEEMGEIACNVSNCEYWGNGNICTADKISVSTDSYTGETADMEIGAIDDEVASPKSQQTQCVTFKPTDE</sequence>
<proteinExistence type="predicted"/>
<dbReference type="EMBL" id="CP002105">
    <property type="protein sequence ID" value="ADL12796.1"/>
    <property type="molecule type" value="Genomic_DNA"/>
</dbReference>
<name>D9QQK5_ACEAZ</name>
<dbReference type="AlphaFoldDB" id="D9QQK5"/>
<accession>D9QQK5</accession>